<name>A0A6H9UYT2_9ACTN</name>
<dbReference type="InterPro" id="IPR045528">
    <property type="entry name" value="DO-GTPase2"/>
</dbReference>
<keyword evidence="4" id="KW-1185">Reference proteome</keyword>
<proteinExistence type="predicted"/>
<evidence type="ECO:0000256" key="1">
    <source>
        <dbReference type="SAM" id="MobiDB-lite"/>
    </source>
</evidence>
<dbReference type="Pfam" id="PF19993">
    <property type="entry name" value="DO-GTPase2"/>
    <property type="match status" value="1"/>
</dbReference>
<evidence type="ECO:0000313" key="4">
    <source>
        <dbReference type="Proteomes" id="UP000442707"/>
    </source>
</evidence>
<sequence>MDQVLPDERPRQRVRCPSCLQDLQFDERQLFLPDPRTNDLAPWDPGSEPNSMRRQDQLNRAFLKCPNDKAQPHFLPVPYLMFGRPLTIAFVGQSGTGKTHLLAAMMAEIGRGGLDSLGIRSRSVNTSQHHAFLARAVNQLEAGRVLPATRPTDFVEFTDALLITVNGETRPVAFFDIAGESLHLPGTVTEFLLGVDALIFVVDALRALRLRQLTLAREVAGVPPQSAGTADPTFTAVLDRLPREDGLCNVPTAIVLNKCDVLRFEPPIDHWLREESRPKAAPEPSEVFRESQDVYAFLTHHQATPWLRPFMECRRCTLHFVSATGMSPAVLPSANGSSGSAASATAFAGGIRPRRVLGPLLSVFQMWGLLHAHVPAPRLREV</sequence>
<gene>
    <name evidence="3" type="ORF">F7R91_20020</name>
</gene>
<dbReference type="PRINTS" id="PR00449">
    <property type="entry name" value="RASTRNSFRMNG"/>
</dbReference>
<evidence type="ECO:0000259" key="2">
    <source>
        <dbReference type="Pfam" id="PF19993"/>
    </source>
</evidence>
<dbReference type="EMBL" id="VZRB01000013">
    <property type="protein sequence ID" value="KAB1144966.1"/>
    <property type="molecule type" value="Genomic_DNA"/>
</dbReference>
<dbReference type="SUPFAM" id="SSF52540">
    <property type="entry name" value="P-loop containing nucleoside triphosphate hydrolases"/>
    <property type="match status" value="1"/>
</dbReference>
<dbReference type="AlphaFoldDB" id="A0A6H9UYT2"/>
<reference evidence="3 4" key="1">
    <citation type="submission" date="2019-09" db="EMBL/GenBank/DDBJ databases">
        <title>Screening of Novel Bioactive Compounds from Soil-Associated.</title>
        <authorList>
            <person name="Zhao S."/>
        </authorList>
    </citation>
    <scope>NUCLEOTIDE SEQUENCE [LARGE SCALE GENOMIC DNA]</scope>
    <source>
        <strain evidence="3 4">HIT-DPA4</strain>
    </source>
</reference>
<evidence type="ECO:0000313" key="3">
    <source>
        <dbReference type="EMBL" id="KAB1144966.1"/>
    </source>
</evidence>
<feature type="domain" description="Double-GTPase 2" evidence="2">
    <location>
        <begin position="87"/>
        <end position="279"/>
    </location>
</feature>
<dbReference type="RefSeq" id="WP_150950439.1">
    <property type="nucleotide sequence ID" value="NZ_VZRB01000013.1"/>
</dbReference>
<dbReference type="Gene3D" id="3.40.50.300">
    <property type="entry name" value="P-loop containing nucleotide triphosphate hydrolases"/>
    <property type="match status" value="1"/>
</dbReference>
<organism evidence="3 4">
    <name type="scientific">Streptomyces luteolifulvus</name>
    <dbReference type="NCBI Taxonomy" id="2615112"/>
    <lineage>
        <taxon>Bacteria</taxon>
        <taxon>Bacillati</taxon>
        <taxon>Actinomycetota</taxon>
        <taxon>Actinomycetes</taxon>
        <taxon>Kitasatosporales</taxon>
        <taxon>Streptomycetaceae</taxon>
        <taxon>Streptomyces</taxon>
    </lineage>
</organism>
<accession>A0A6H9UYT2</accession>
<feature type="region of interest" description="Disordered" evidence="1">
    <location>
        <begin position="33"/>
        <end position="52"/>
    </location>
</feature>
<comment type="caution">
    <text evidence="3">The sequence shown here is derived from an EMBL/GenBank/DDBJ whole genome shotgun (WGS) entry which is preliminary data.</text>
</comment>
<dbReference type="InterPro" id="IPR027417">
    <property type="entry name" value="P-loop_NTPase"/>
</dbReference>
<protein>
    <recommendedName>
        <fullName evidence="2">Double-GTPase 2 domain-containing protein</fullName>
    </recommendedName>
</protein>
<dbReference type="Proteomes" id="UP000442707">
    <property type="component" value="Unassembled WGS sequence"/>
</dbReference>